<evidence type="ECO:0000259" key="14">
    <source>
        <dbReference type="SMART" id="SM00848"/>
    </source>
</evidence>
<evidence type="ECO:0000256" key="8">
    <source>
        <dbReference type="ARBA" id="ARBA00023157"/>
    </source>
</evidence>
<dbReference type="Pfam" id="PF08246">
    <property type="entry name" value="Inhibitor_I29"/>
    <property type="match status" value="1"/>
</dbReference>
<keyword evidence="3" id="KW-0645">Protease</keyword>
<dbReference type="OrthoDB" id="190265at2759"/>
<dbReference type="CDD" id="cd02248">
    <property type="entry name" value="Peptidase_C1A"/>
    <property type="match status" value="1"/>
</dbReference>
<evidence type="ECO:0000256" key="12">
    <source>
        <dbReference type="SAM" id="SignalP"/>
    </source>
</evidence>
<comment type="subcellular location">
    <subcellularLocation>
        <location evidence="1">Secreted</location>
    </subcellularLocation>
</comment>
<reference evidence="15" key="1">
    <citation type="submission" date="2021-01" db="EMBL/GenBank/DDBJ databases">
        <authorList>
            <consortium name="Genoscope - CEA"/>
            <person name="William W."/>
        </authorList>
    </citation>
    <scope>NUCLEOTIDE SEQUENCE</scope>
</reference>
<proteinExistence type="predicted"/>
<gene>
    <name evidence="15" type="ORF">POCTA_138.1.T0210015</name>
</gene>
<feature type="domain" description="Cathepsin propeptide inhibitor" evidence="14">
    <location>
        <begin position="33"/>
        <end position="89"/>
    </location>
</feature>
<dbReference type="FunFam" id="3.90.70.10:FF:000104">
    <property type="entry name" value="Cathepsin L 1"/>
    <property type="match status" value="1"/>
</dbReference>
<organism evidence="15 16">
    <name type="scientific">Paramecium octaurelia</name>
    <dbReference type="NCBI Taxonomy" id="43137"/>
    <lineage>
        <taxon>Eukaryota</taxon>
        <taxon>Sar</taxon>
        <taxon>Alveolata</taxon>
        <taxon>Ciliophora</taxon>
        <taxon>Intramacronucleata</taxon>
        <taxon>Oligohymenophorea</taxon>
        <taxon>Peniculida</taxon>
        <taxon>Parameciidae</taxon>
        <taxon>Paramecium</taxon>
    </lineage>
</organism>
<dbReference type="GO" id="GO:0004197">
    <property type="term" value="F:cysteine-type endopeptidase activity"/>
    <property type="evidence" value="ECO:0007669"/>
    <property type="project" value="UniProtKB-EC"/>
</dbReference>
<keyword evidence="4 12" id="KW-0732">Signal</keyword>
<evidence type="ECO:0000256" key="7">
    <source>
        <dbReference type="ARBA" id="ARBA00023145"/>
    </source>
</evidence>
<dbReference type="OMA" id="HEFNEMR"/>
<dbReference type="PANTHER" id="PTHR12411">
    <property type="entry name" value="CYSTEINE PROTEASE FAMILY C1-RELATED"/>
    <property type="match status" value="1"/>
</dbReference>
<sequence length="310" mass="33829">MQKTLLVAGLALLLSTIGYIQNQQSVDEVSMVYEGFKQKFQKTYTSAEEAYRRSVFEQNYAKILAHNADPTQTYQTGVNQFTDLTQDEFVASYLTYTPPEGWQPSDEEVVQEGAEPNDSVDWRSQVRIKNQGSCGSCWAFSAVGAVEAFYKIKKGQDHNLSEQQLVDCDTTKSKGCDGGYPDIAIKYIASHGSQTESAYPYKGVQQSCKSSTGSVKVSGVSNIAKSGLQAAIKDYPISVCVDATNWSSYKSGVFSNCSKNINHAVLAVGYDASGNWIIKNSWATSWGEKGFMTLQAGDTCGVTQMAVKAI</sequence>
<evidence type="ECO:0000256" key="3">
    <source>
        <dbReference type="ARBA" id="ARBA00022670"/>
    </source>
</evidence>
<dbReference type="InterPro" id="IPR000668">
    <property type="entry name" value="Peptidase_C1A_C"/>
</dbReference>
<keyword evidence="7" id="KW-0865">Zymogen</keyword>
<dbReference type="InterPro" id="IPR013128">
    <property type="entry name" value="Peptidase_C1A"/>
</dbReference>
<evidence type="ECO:0000256" key="5">
    <source>
        <dbReference type="ARBA" id="ARBA00022801"/>
    </source>
</evidence>
<dbReference type="InterPro" id="IPR000169">
    <property type="entry name" value="Pept_cys_AS"/>
</dbReference>
<dbReference type="Pfam" id="PF00112">
    <property type="entry name" value="Peptidase_C1"/>
    <property type="match status" value="1"/>
</dbReference>
<evidence type="ECO:0000313" key="15">
    <source>
        <dbReference type="EMBL" id="CAD8148271.1"/>
    </source>
</evidence>
<comment type="catalytic activity">
    <reaction evidence="9">
        <text>Specificity close to that of papain. As compared to cathepsin B, cathepsin L exhibits higher activity toward protein substrates, but has little activity on Z-Arg-Arg-NHMec, and no peptidyl-dipeptidase activity.</text>
        <dbReference type="EC" id="3.4.22.15"/>
    </reaction>
</comment>
<dbReference type="GO" id="GO:0006508">
    <property type="term" value="P:proteolysis"/>
    <property type="evidence" value="ECO:0007669"/>
    <property type="project" value="UniProtKB-KW"/>
</dbReference>
<dbReference type="InterPro" id="IPR039417">
    <property type="entry name" value="Peptidase_C1A_papain-like"/>
</dbReference>
<dbReference type="PROSITE" id="PS00139">
    <property type="entry name" value="THIOL_PROTEASE_CYS"/>
    <property type="match status" value="1"/>
</dbReference>
<evidence type="ECO:0000256" key="4">
    <source>
        <dbReference type="ARBA" id="ARBA00022729"/>
    </source>
</evidence>
<dbReference type="Proteomes" id="UP000683925">
    <property type="component" value="Unassembled WGS sequence"/>
</dbReference>
<keyword evidence="6" id="KW-0788">Thiol protease</keyword>
<dbReference type="GO" id="GO:0005576">
    <property type="term" value="C:extracellular region"/>
    <property type="evidence" value="ECO:0007669"/>
    <property type="project" value="UniProtKB-SubCell"/>
</dbReference>
<feature type="chain" id="PRO_5035796841" description="cathepsin L" evidence="12">
    <location>
        <begin position="23"/>
        <end position="310"/>
    </location>
</feature>
<evidence type="ECO:0000256" key="11">
    <source>
        <dbReference type="ARBA" id="ARBA00053662"/>
    </source>
</evidence>
<dbReference type="SMART" id="SM00645">
    <property type="entry name" value="Pept_C1"/>
    <property type="match status" value="1"/>
</dbReference>
<dbReference type="InterPro" id="IPR013201">
    <property type="entry name" value="Prot_inhib_I29"/>
</dbReference>
<dbReference type="SMART" id="SM00848">
    <property type="entry name" value="Inhibitor_I29"/>
    <property type="match status" value="1"/>
</dbReference>
<evidence type="ECO:0000259" key="13">
    <source>
        <dbReference type="SMART" id="SM00645"/>
    </source>
</evidence>
<dbReference type="AlphaFoldDB" id="A0A8S1T3F4"/>
<dbReference type="EMBL" id="CAJJDP010000021">
    <property type="protein sequence ID" value="CAD8148271.1"/>
    <property type="molecule type" value="Genomic_DNA"/>
</dbReference>
<feature type="signal peptide" evidence="12">
    <location>
        <begin position="1"/>
        <end position="22"/>
    </location>
</feature>
<evidence type="ECO:0000313" key="16">
    <source>
        <dbReference type="Proteomes" id="UP000683925"/>
    </source>
</evidence>
<keyword evidence="2" id="KW-0964">Secreted</keyword>
<evidence type="ECO:0000256" key="10">
    <source>
        <dbReference type="ARBA" id="ARBA00038911"/>
    </source>
</evidence>
<keyword evidence="8" id="KW-1015">Disulfide bond</keyword>
<evidence type="ECO:0000256" key="1">
    <source>
        <dbReference type="ARBA" id="ARBA00004613"/>
    </source>
</evidence>
<comment type="function">
    <text evidence="11">May be involved in extracellular digestion.</text>
</comment>
<keyword evidence="16" id="KW-1185">Reference proteome</keyword>
<feature type="domain" description="Peptidase C1A papain C-terminal" evidence="13">
    <location>
        <begin position="116"/>
        <end position="310"/>
    </location>
</feature>
<name>A0A8S1T3F4_PAROT</name>
<dbReference type="EC" id="3.4.22.15" evidence="10"/>
<accession>A0A8S1T3F4</accession>
<evidence type="ECO:0000256" key="6">
    <source>
        <dbReference type="ARBA" id="ARBA00022807"/>
    </source>
</evidence>
<evidence type="ECO:0000256" key="2">
    <source>
        <dbReference type="ARBA" id="ARBA00022525"/>
    </source>
</evidence>
<dbReference type="PROSITE" id="PS00639">
    <property type="entry name" value="THIOL_PROTEASE_HIS"/>
    <property type="match status" value="1"/>
</dbReference>
<dbReference type="InterPro" id="IPR025660">
    <property type="entry name" value="Pept_his_AS"/>
</dbReference>
<evidence type="ECO:0000256" key="9">
    <source>
        <dbReference type="ARBA" id="ARBA00036319"/>
    </source>
</evidence>
<protein>
    <recommendedName>
        <fullName evidence="10">cathepsin L</fullName>
        <ecNumber evidence="10">3.4.22.15</ecNumber>
    </recommendedName>
</protein>
<keyword evidence="5" id="KW-0378">Hydrolase</keyword>
<comment type="caution">
    <text evidence="15">The sequence shown here is derived from an EMBL/GenBank/DDBJ whole genome shotgun (WGS) entry which is preliminary data.</text>
</comment>